<evidence type="ECO:0000313" key="2">
    <source>
        <dbReference type="Proteomes" id="UP000011135"/>
    </source>
</evidence>
<sequence>MKDHRIPAVPGAGFQQVAVLTKPFALLAAGRNLDGQVVI</sequence>
<protein>
    <submittedName>
        <fullName evidence="1">Uncharacterized protein</fullName>
    </submittedName>
</protein>
<gene>
    <name evidence="1" type="ORF">C900_00663</name>
</gene>
<comment type="caution">
    <text evidence="1">The sequence shown here is derived from an EMBL/GenBank/DDBJ whole genome shotgun (WGS) entry which is preliminary data.</text>
</comment>
<name>L8JLC9_9BACT</name>
<dbReference type="AlphaFoldDB" id="L8JLC9"/>
<organism evidence="1 2">
    <name type="scientific">Fulvivirga imtechensis AK7</name>
    <dbReference type="NCBI Taxonomy" id="1237149"/>
    <lineage>
        <taxon>Bacteria</taxon>
        <taxon>Pseudomonadati</taxon>
        <taxon>Bacteroidota</taxon>
        <taxon>Cytophagia</taxon>
        <taxon>Cytophagales</taxon>
        <taxon>Fulvivirgaceae</taxon>
        <taxon>Fulvivirga</taxon>
    </lineage>
</organism>
<accession>L8JLC9</accession>
<keyword evidence="2" id="KW-1185">Reference proteome</keyword>
<reference evidence="1 2" key="1">
    <citation type="submission" date="2012-12" db="EMBL/GenBank/DDBJ databases">
        <title>Genome assembly of Fulvivirga imtechensis AK7.</title>
        <authorList>
            <person name="Nupur N."/>
            <person name="Khatri I."/>
            <person name="Kumar R."/>
            <person name="Subramanian S."/>
            <person name="Pinnaka A."/>
        </authorList>
    </citation>
    <scope>NUCLEOTIDE SEQUENCE [LARGE SCALE GENOMIC DNA]</scope>
    <source>
        <strain evidence="1 2">AK7</strain>
    </source>
</reference>
<dbReference type="Proteomes" id="UP000011135">
    <property type="component" value="Unassembled WGS sequence"/>
</dbReference>
<dbReference type="EMBL" id="AMZN01000132">
    <property type="protein sequence ID" value="ELR68202.1"/>
    <property type="molecule type" value="Genomic_DNA"/>
</dbReference>
<proteinExistence type="predicted"/>
<dbReference type="STRING" id="1237149.C900_00663"/>
<evidence type="ECO:0000313" key="1">
    <source>
        <dbReference type="EMBL" id="ELR68202.1"/>
    </source>
</evidence>